<reference evidence="4" key="1">
    <citation type="journal article" date="2023" name="Nat. Commun.">
        <title>Diploid and tetraploid genomes of Acorus and the evolution of monocots.</title>
        <authorList>
            <person name="Ma L."/>
            <person name="Liu K.W."/>
            <person name="Li Z."/>
            <person name="Hsiao Y.Y."/>
            <person name="Qi Y."/>
            <person name="Fu T."/>
            <person name="Tang G.D."/>
            <person name="Zhang D."/>
            <person name="Sun W.H."/>
            <person name="Liu D.K."/>
            <person name="Li Y."/>
            <person name="Chen G.Z."/>
            <person name="Liu X.D."/>
            <person name="Liao X.Y."/>
            <person name="Jiang Y.T."/>
            <person name="Yu X."/>
            <person name="Hao Y."/>
            <person name="Huang J."/>
            <person name="Zhao X.W."/>
            <person name="Ke S."/>
            <person name="Chen Y.Y."/>
            <person name="Wu W.L."/>
            <person name="Hsu J.L."/>
            <person name="Lin Y.F."/>
            <person name="Huang M.D."/>
            <person name="Li C.Y."/>
            <person name="Huang L."/>
            <person name="Wang Z.W."/>
            <person name="Zhao X."/>
            <person name="Zhong W.Y."/>
            <person name="Peng D.H."/>
            <person name="Ahmad S."/>
            <person name="Lan S."/>
            <person name="Zhang J.S."/>
            <person name="Tsai W.C."/>
            <person name="Van de Peer Y."/>
            <person name="Liu Z.J."/>
        </authorList>
    </citation>
    <scope>NUCLEOTIDE SEQUENCE</scope>
    <source>
        <strain evidence="4">CP</strain>
    </source>
</reference>
<dbReference type="Proteomes" id="UP001180020">
    <property type="component" value="Unassembled WGS sequence"/>
</dbReference>
<dbReference type="Pfam" id="PF02536">
    <property type="entry name" value="mTERF"/>
    <property type="match status" value="1"/>
</dbReference>
<keyword evidence="2" id="KW-0805">Transcription regulation</keyword>
<keyword evidence="2" id="KW-0804">Transcription</keyword>
<dbReference type="Gene3D" id="1.25.70.10">
    <property type="entry name" value="Transcription termination factor 3, mitochondrial"/>
    <property type="match status" value="1"/>
</dbReference>
<evidence type="ECO:0000256" key="3">
    <source>
        <dbReference type="ARBA" id="ARBA00022946"/>
    </source>
</evidence>
<evidence type="ECO:0000256" key="2">
    <source>
        <dbReference type="ARBA" id="ARBA00022472"/>
    </source>
</evidence>
<keyword evidence="2" id="KW-0806">Transcription termination</keyword>
<sequence>MARQTHLISIFTRLPRLLSTDPDKILKPKMEFFLHRGVAGSDENVIATISRMPHLLNVDLPKMLSTKAAR</sequence>
<dbReference type="EMBL" id="JAUJYO010000016">
    <property type="protein sequence ID" value="KAK1295459.1"/>
    <property type="molecule type" value="Genomic_DNA"/>
</dbReference>
<protein>
    <submittedName>
        <fullName evidence="4">Uncharacterized protein</fullName>
    </submittedName>
</protein>
<evidence type="ECO:0000313" key="5">
    <source>
        <dbReference type="Proteomes" id="UP001180020"/>
    </source>
</evidence>
<evidence type="ECO:0000313" key="4">
    <source>
        <dbReference type="EMBL" id="KAK1295459.1"/>
    </source>
</evidence>
<name>A0AAV9D3W6_ACOCL</name>
<keyword evidence="3" id="KW-0809">Transit peptide</keyword>
<comment type="caution">
    <text evidence="4">The sequence shown here is derived from an EMBL/GenBank/DDBJ whole genome shotgun (WGS) entry which is preliminary data.</text>
</comment>
<proteinExistence type="inferred from homology"/>
<comment type="similarity">
    <text evidence="1">Belongs to the mTERF family.</text>
</comment>
<dbReference type="InterPro" id="IPR003690">
    <property type="entry name" value="MTERF"/>
</dbReference>
<keyword evidence="5" id="KW-1185">Reference proteome</keyword>
<organism evidence="4 5">
    <name type="scientific">Acorus calamus</name>
    <name type="common">Sweet flag</name>
    <dbReference type="NCBI Taxonomy" id="4465"/>
    <lineage>
        <taxon>Eukaryota</taxon>
        <taxon>Viridiplantae</taxon>
        <taxon>Streptophyta</taxon>
        <taxon>Embryophyta</taxon>
        <taxon>Tracheophyta</taxon>
        <taxon>Spermatophyta</taxon>
        <taxon>Magnoliopsida</taxon>
        <taxon>Liliopsida</taxon>
        <taxon>Acoraceae</taxon>
        <taxon>Acorus</taxon>
    </lineage>
</organism>
<reference evidence="4" key="2">
    <citation type="submission" date="2023-06" db="EMBL/GenBank/DDBJ databases">
        <authorList>
            <person name="Ma L."/>
            <person name="Liu K.-W."/>
            <person name="Li Z."/>
            <person name="Hsiao Y.-Y."/>
            <person name="Qi Y."/>
            <person name="Fu T."/>
            <person name="Tang G."/>
            <person name="Zhang D."/>
            <person name="Sun W.-H."/>
            <person name="Liu D.-K."/>
            <person name="Li Y."/>
            <person name="Chen G.-Z."/>
            <person name="Liu X.-D."/>
            <person name="Liao X.-Y."/>
            <person name="Jiang Y.-T."/>
            <person name="Yu X."/>
            <person name="Hao Y."/>
            <person name="Huang J."/>
            <person name="Zhao X.-W."/>
            <person name="Ke S."/>
            <person name="Chen Y.-Y."/>
            <person name="Wu W.-L."/>
            <person name="Hsu J.-L."/>
            <person name="Lin Y.-F."/>
            <person name="Huang M.-D."/>
            <person name="Li C.-Y."/>
            <person name="Huang L."/>
            <person name="Wang Z.-W."/>
            <person name="Zhao X."/>
            <person name="Zhong W.-Y."/>
            <person name="Peng D.-H."/>
            <person name="Ahmad S."/>
            <person name="Lan S."/>
            <person name="Zhang J.-S."/>
            <person name="Tsai W.-C."/>
            <person name="Van De Peer Y."/>
            <person name="Liu Z.-J."/>
        </authorList>
    </citation>
    <scope>NUCLEOTIDE SEQUENCE</scope>
    <source>
        <strain evidence="4">CP</strain>
        <tissue evidence="4">Leaves</tissue>
    </source>
</reference>
<gene>
    <name evidence="4" type="ORF">QJS10_CPA16g01204</name>
</gene>
<dbReference type="InterPro" id="IPR038538">
    <property type="entry name" value="MTERF_sf"/>
</dbReference>
<accession>A0AAV9D3W6</accession>
<dbReference type="SMART" id="SM00733">
    <property type="entry name" value="Mterf"/>
    <property type="match status" value="1"/>
</dbReference>
<dbReference type="GO" id="GO:0003676">
    <property type="term" value="F:nucleic acid binding"/>
    <property type="evidence" value="ECO:0007669"/>
    <property type="project" value="InterPro"/>
</dbReference>
<evidence type="ECO:0000256" key="1">
    <source>
        <dbReference type="ARBA" id="ARBA00007692"/>
    </source>
</evidence>
<dbReference type="AlphaFoldDB" id="A0AAV9D3W6"/>
<dbReference type="GO" id="GO:0006353">
    <property type="term" value="P:DNA-templated transcription termination"/>
    <property type="evidence" value="ECO:0007669"/>
    <property type="project" value="UniProtKB-KW"/>
</dbReference>